<keyword evidence="3" id="KW-1185">Reference proteome</keyword>
<evidence type="ECO:0000259" key="1">
    <source>
        <dbReference type="Pfam" id="PF16487"/>
    </source>
</evidence>
<dbReference type="AlphaFoldDB" id="A0AAD5D5M6"/>
<organism evidence="2 3">
    <name type="scientific">Ambrosia artemisiifolia</name>
    <name type="common">Common ragweed</name>
    <dbReference type="NCBI Taxonomy" id="4212"/>
    <lineage>
        <taxon>Eukaryota</taxon>
        <taxon>Viridiplantae</taxon>
        <taxon>Streptophyta</taxon>
        <taxon>Embryophyta</taxon>
        <taxon>Tracheophyta</taxon>
        <taxon>Spermatophyta</taxon>
        <taxon>Magnoliopsida</taxon>
        <taxon>eudicotyledons</taxon>
        <taxon>Gunneridae</taxon>
        <taxon>Pentapetalae</taxon>
        <taxon>asterids</taxon>
        <taxon>campanulids</taxon>
        <taxon>Asterales</taxon>
        <taxon>Asteraceae</taxon>
        <taxon>Asteroideae</taxon>
        <taxon>Heliantheae alliance</taxon>
        <taxon>Heliantheae</taxon>
        <taxon>Ambrosia</taxon>
    </lineage>
</organism>
<dbReference type="Proteomes" id="UP001206925">
    <property type="component" value="Unassembled WGS sequence"/>
</dbReference>
<dbReference type="PANTHER" id="PTHR22891">
    <property type="entry name" value="EUKARYOTIC TRANSLATION INITIATION FACTOR 2C"/>
    <property type="match status" value="1"/>
</dbReference>
<gene>
    <name evidence="2" type="ORF">M8C21_025615</name>
</gene>
<protein>
    <recommendedName>
        <fullName evidence="1">Protein argonaute Mid domain-containing protein</fullName>
    </recommendedName>
</protein>
<accession>A0AAD5D5M6</accession>
<dbReference type="InterPro" id="IPR032473">
    <property type="entry name" value="Argonaute_Mid_dom"/>
</dbReference>
<dbReference type="Gene3D" id="3.40.50.2300">
    <property type="match status" value="1"/>
</dbReference>
<dbReference type="EMBL" id="JAMZMK010003837">
    <property type="protein sequence ID" value="KAI7754383.1"/>
    <property type="molecule type" value="Genomic_DNA"/>
</dbReference>
<name>A0AAD5D5M6_AMBAR</name>
<feature type="domain" description="Protein argonaute Mid" evidence="1">
    <location>
        <begin position="98"/>
        <end position="149"/>
    </location>
</feature>
<dbReference type="Pfam" id="PF16487">
    <property type="entry name" value="ArgoMid"/>
    <property type="match status" value="1"/>
</dbReference>
<comment type="caution">
    <text evidence="2">The sequence shown here is derived from an EMBL/GenBank/DDBJ whole genome shotgun (WGS) entry which is preliminary data.</text>
</comment>
<proteinExistence type="predicted"/>
<evidence type="ECO:0000313" key="3">
    <source>
        <dbReference type="Proteomes" id="UP001206925"/>
    </source>
</evidence>
<sequence>MTNWLLEWLRNEEILGLLLNRFQRRRVRSKVEFPGPCYHNVTQFVKVVYEPSNSVLALKLNNYDAEPLLKSCGISISNQFTQVEGHLKVGNGEYFFLRNGRWNFNNKKLVDPTKIEKWAVANFLARCDIRSLVRDLIKCGGIKGIKIDEPFDVFEENSRNRQAPPVCGTHLRPNFQGTKDIRNNVGYSVVAACVITSVVISSPVRSSLTIEKIVFHATTNKKTLAGMNSWFAMEKGKLGLGWKVQNFRCCKK</sequence>
<evidence type="ECO:0000313" key="2">
    <source>
        <dbReference type="EMBL" id="KAI7754383.1"/>
    </source>
</evidence>
<reference evidence="2" key="1">
    <citation type="submission" date="2022-06" db="EMBL/GenBank/DDBJ databases">
        <title>Uncovering the hologenomic basis of an extraordinary plant invasion.</title>
        <authorList>
            <person name="Bieker V.C."/>
            <person name="Martin M.D."/>
            <person name="Gilbert T."/>
            <person name="Hodgins K."/>
            <person name="Battlay P."/>
            <person name="Petersen B."/>
            <person name="Wilson J."/>
        </authorList>
    </citation>
    <scope>NUCLEOTIDE SEQUENCE</scope>
    <source>
        <strain evidence="2">AA19_3_7</strain>
        <tissue evidence="2">Leaf</tissue>
    </source>
</reference>